<proteinExistence type="predicted"/>
<sequence length="248" mass="27577">MSTSSPTYLSTALAQAQSQLSTTHTRAVEARKELLRVQDRVCAAHTQLRTLKDEASRTDMSQAEMLGMSLDVAELNLETCRAAQRHAKADVIRAEGQVKIARFEAAEAELEYDNFLLSKGQLMVVRGLYRGSALGRWRAAVDAMLDDPATMTALPTPPADVDTKGKVKHLFNCRSSRRAKMPRRGSCDCAFKSAFLRSCLDREGGRVNLRLERLRWQPSFFAPAMQAQAQVIFDLVEGLYQSAQRLPA</sequence>
<accession>A0A6G1L201</accession>
<dbReference type="EMBL" id="ML995874">
    <property type="protein sequence ID" value="KAF2766264.1"/>
    <property type="molecule type" value="Genomic_DNA"/>
</dbReference>
<evidence type="ECO:0000313" key="1">
    <source>
        <dbReference type="EMBL" id="KAF2766264.1"/>
    </source>
</evidence>
<evidence type="ECO:0000313" key="2">
    <source>
        <dbReference type="Proteomes" id="UP000799436"/>
    </source>
</evidence>
<protein>
    <submittedName>
        <fullName evidence="1">Uncharacterized protein</fullName>
    </submittedName>
</protein>
<organism evidence="1 2">
    <name type="scientific">Teratosphaeria nubilosa</name>
    <dbReference type="NCBI Taxonomy" id="161662"/>
    <lineage>
        <taxon>Eukaryota</taxon>
        <taxon>Fungi</taxon>
        <taxon>Dikarya</taxon>
        <taxon>Ascomycota</taxon>
        <taxon>Pezizomycotina</taxon>
        <taxon>Dothideomycetes</taxon>
        <taxon>Dothideomycetidae</taxon>
        <taxon>Mycosphaerellales</taxon>
        <taxon>Teratosphaeriaceae</taxon>
        <taxon>Teratosphaeria</taxon>
    </lineage>
</organism>
<dbReference type="Proteomes" id="UP000799436">
    <property type="component" value="Unassembled WGS sequence"/>
</dbReference>
<name>A0A6G1L201_9PEZI</name>
<reference evidence="1" key="1">
    <citation type="journal article" date="2020" name="Stud. Mycol.">
        <title>101 Dothideomycetes genomes: a test case for predicting lifestyles and emergence of pathogens.</title>
        <authorList>
            <person name="Haridas S."/>
            <person name="Albert R."/>
            <person name="Binder M."/>
            <person name="Bloem J."/>
            <person name="Labutti K."/>
            <person name="Salamov A."/>
            <person name="Andreopoulos B."/>
            <person name="Baker S."/>
            <person name="Barry K."/>
            <person name="Bills G."/>
            <person name="Bluhm B."/>
            <person name="Cannon C."/>
            <person name="Castanera R."/>
            <person name="Culley D."/>
            <person name="Daum C."/>
            <person name="Ezra D."/>
            <person name="Gonzalez J."/>
            <person name="Henrissat B."/>
            <person name="Kuo A."/>
            <person name="Liang C."/>
            <person name="Lipzen A."/>
            <person name="Lutzoni F."/>
            <person name="Magnuson J."/>
            <person name="Mondo S."/>
            <person name="Nolan M."/>
            <person name="Ohm R."/>
            <person name="Pangilinan J."/>
            <person name="Park H.-J."/>
            <person name="Ramirez L."/>
            <person name="Alfaro M."/>
            <person name="Sun H."/>
            <person name="Tritt A."/>
            <person name="Yoshinaga Y."/>
            <person name="Zwiers L.-H."/>
            <person name="Turgeon B."/>
            <person name="Goodwin S."/>
            <person name="Spatafora J."/>
            <person name="Crous P."/>
            <person name="Grigoriev I."/>
        </authorList>
    </citation>
    <scope>NUCLEOTIDE SEQUENCE</scope>
    <source>
        <strain evidence="1">CBS 116005</strain>
    </source>
</reference>
<dbReference type="AlphaFoldDB" id="A0A6G1L201"/>
<keyword evidence="2" id="KW-1185">Reference proteome</keyword>
<gene>
    <name evidence="1" type="ORF">EJ03DRAFT_182035</name>
</gene>